<dbReference type="SMART" id="SM00356">
    <property type="entry name" value="ZnF_C3H1"/>
    <property type="match status" value="5"/>
</dbReference>
<accession>A0A067K9S4</accession>
<dbReference type="OrthoDB" id="3247158at2759"/>
<name>A0A067K9S4_JATCU</name>
<dbReference type="GO" id="GO:0003677">
    <property type="term" value="F:DNA binding"/>
    <property type="evidence" value="ECO:0007669"/>
    <property type="project" value="UniProtKB-KW"/>
</dbReference>
<keyword evidence="2" id="KW-0677">Repeat</keyword>
<feature type="domain" description="C3H1-type" evidence="8">
    <location>
        <begin position="1984"/>
        <end position="2011"/>
    </location>
</feature>
<feature type="domain" description="C3H1-type" evidence="8">
    <location>
        <begin position="2012"/>
        <end position="2034"/>
    </location>
</feature>
<feature type="region of interest" description="Disordered" evidence="7">
    <location>
        <begin position="1430"/>
        <end position="1473"/>
    </location>
</feature>
<feature type="region of interest" description="Disordered" evidence="7">
    <location>
        <begin position="298"/>
        <end position="329"/>
    </location>
</feature>
<dbReference type="GO" id="GO:0005634">
    <property type="term" value="C:nucleus"/>
    <property type="evidence" value="ECO:0007669"/>
    <property type="project" value="TreeGrafter"/>
</dbReference>
<feature type="zinc finger region" description="C3H1-type" evidence="6">
    <location>
        <begin position="1902"/>
        <end position="1931"/>
    </location>
</feature>
<feature type="zinc finger region" description="C3H1-type" evidence="6">
    <location>
        <begin position="1984"/>
        <end position="2011"/>
    </location>
</feature>
<keyword evidence="5" id="KW-0238">DNA-binding</keyword>
<sequence>MDPPRPSYFHQTRYAHQPPAPPPHHHPFPNNPNIYASHHSSLLAALPPPSLRPQAQQLPQPPLPSFRPVPSPQPFNSQNSQFNYNPNNFSPSNHPGSTQHPDFHKFTQSPRVLHQKPFDDELPRRLPDYIRENRSDLREPPRVLPDRWSTRSISHANLDPDSYRRQLDNHPFSPMKIRHDLESNSRFIEEHKQREELLLVRGDDNYHRRNQFGSTSDRTSRDFQVVSNRMNHSSLYENLRGFSYDGQLNENQRRVHEREVNEDMLDSFIDIGSNQIGDPDGIRVGSVKREHYRCREANAELERHNNKGSREGSYEFSRTPRKQQQKKSVLLRIQKPSYRNREDDRVHYSGYFDDSKSSFRGKDQNLYADHDMEEQVRVGSPVELDVSFKSNSLVAKAILTPASNSAGVSDSNLTPKNGKVRKLLVLNKDSACSSPLKPNEGTVKLDNASVTNYSAGSDDDLKQLKEEVPVSGTGDMLDSSSLPGSSRAKVSPAKSKLENSSADTLSNKKETNVVSGKAFSLKAGKKKKIVKRVVKKVVDPNLSSSISQRIKESNEPVIADGFVHGQPASSEPEKDAAIASFDIVNSQPCSSEMTVMPENDKVERFAKAMTLENGTSDNSGRLCVPGTKRKWNRSTSPLGSSSHEETKINDNITNGISANNMHLISETGKHYTKSIGENTIFDIHSVEEASQQLCRNRDLSLPENNAPSGSPKVLLSSECNASFGLLNPGKIKTPASLCNTTSGDGHKNCLVNSPRRNTVSDDQTTDVGCEQPFKSKGSPSGKNGIPDQFLNASLSAGSDEILLQSNSGELEIQNATTSASSSSEGVGTVISSDNSHTIAGEINFSSHGTSGYIHNQPSRDKFTTSLKDVSLGRSLSCMVSGGGSKENTPNLTESKKNVETPELDLSRPEGNDMYLEPVNMVRPGCWVDTTLRLSFKNPTPTEFTVSGDGCGNVGLQSCTDGVTSFPKKNSTDSGSINDVSSSGTSPQNTKKRKFSDSQLELTCPVASDVKEGPVTICTSVSGVEVPSNSCNGLMQSEAEARVSVLHPFSDSGPPYLQREITTSGDHPSGEGYRSTAASLKDAIGDGGLKGTHSCSAAVELEIPVVQSLCLSRFECEQIAGVTPVMPGSSPQKNSICIGCEVRKMNVDSEQAIVDGGTTKCVFPSELQSPDLDGMDVENDSCHHVKNDLPSVLNYLSSLRDGTGVSTPRSSNEVIGLVPDTLSDMNSLETLPDFPSTSHDQLSIEKVGGHDENILGKTATQGGSNISALTSGSPNTENNLNSDHGVENDHLFSRRIASLPSQASRNSTQILTTFNGEKYGRKNQLTHAVSRIYPGRPSFGFTAKSTPSSTHISKSRTWHRTDNSSTSASPGNKVISSTVPAQRQLPKKMTKLLGTSYIRKGNSLVRKPIPVTGQFQGSNILSSSVPRLNSLGTDEVKNDGPDTRTTVDPPNFVRTGGHASFERPRTPPLPSATKMPNHATNSFGDLISSSLAQPLHDCAAEIAPDPMTSPESKNVLKSSEDVIKNVENSMVQTGQINILDYNNETNDGNLVSSNVNSIKYVKQKLNQLVATSNPHSLSVNHAHNIPAIPSDSYYKRRKNQLIRTSLDNQVKVAVGMSDESVNSEGKSLHSISSSQSLNKRKLRKDVTKTRKPSKFSLVWTLRSSRLSNDDGGSLNRQKVLPHLFPWKRATYWRNFMPTSVVSSGNSSSSTIRKLLLLRKRDTVYTRSKHGFSLRKSKVLGVGGSSLKWSKSLERRSKKVNEEATLAVAEAERKKREQSDASRAISGTKNRNSSRKSVYCIELHQVGGDPGERIFRIGPVRYKMDSSRRTLQRISDDGSSNFAALQTEKDAKRSYVPRRLVIGKHEYVRIGNGNQLVRDPKKRTRILASEKVRWSLHTARSRLARKRKYCQFFTRFGKCNKDDGKCPYIHDPSKIAVCTKFLNGLCSSADCKLTHKVIPERMPDCSYFMQGLCTNKDCPYRHVHVNPNAPTCEGFLRGYCADGDECRKKHSYVCPTYEATGSCPQGSKCKLHHPKNRSKGKKSKQSREKKKAQGRYFGSMNINTSDPGPAVSEKHLVEDNDNIGSEGSIADYISLDFSGETAESTNIVEEQTSFRDSDPMEFELVDLDELIKPIRIMNT</sequence>
<feature type="domain" description="C3H1-type" evidence="8">
    <location>
        <begin position="1902"/>
        <end position="1931"/>
    </location>
</feature>
<dbReference type="PANTHER" id="PTHR46156">
    <property type="entry name" value="CCCH ZINGC FINGER"/>
    <property type="match status" value="1"/>
</dbReference>
<proteinExistence type="predicted"/>
<feature type="region of interest" description="Disordered" evidence="7">
    <location>
        <begin position="964"/>
        <end position="997"/>
    </location>
</feature>
<evidence type="ECO:0000256" key="6">
    <source>
        <dbReference type="PROSITE-ProRule" id="PRU00723"/>
    </source>
</evidence>
<feature type="zinc finger region" description="C3H1-type" evidence="6">
    <location>
        <begin position="2012"/>
        <end position="2034"/>
    </location>
</feature>
<feature type="region of interest" description="Disordered" evidence="7">
    <location>
        <begin position="616"/>
        <end position="647"/>
    </location>
</feature>
<evidence type="ECO:0000256" key="7">
    <source>
        <dbReference type="SAM" id="MobiDB-lite"/>
    </source>
</evidence>
<keyword evidence="3 6" id="KW-0863">Zinc-finger</keyword>
<feature type="compositionally biased region" description="Polar residues" evidence="7">
    <location>
        <begin position="94"/>
        <end position="104"/>
    </location>
</feature>
<organism evidence="9 10">
    <name type="scientific">Jatropha curcas</name>
    <name type="common">Barbados nut</name>
    <dbReference type="NCBI Taxonomy" id="180498"/>
    <lineage>
        <taxon>Eukaryota</taxon>
        <taxon>Viridiplantae</taxon>
        <taxon>Streptophyta</taxon>
        <taxon>Embryophyta</taxon>
        <taxon>Tracheophyta</taxon>
        <taxon>Spermatophyta</taxon>
        <taxon>Magnoliopsida</taxon>
        <taxon>eudicotyledons</taxon>
        <taxon>Gunneridae</taxon>
        <taxon>Pentapetalae</taxon>
        <taxon>rosids</taxon>
        <taxon>fabids</taxon>
        <taxon>Malpighiales</taxon>
        <taxon>Euphorbiaceae</taxon>
        <taxon>Crotonoideae</taxon>
        <taxon>Jatropheae</taxon>
        <taxon>Jatropha</taxon>
    </lineage>
</organism>
<feature type="compositionally biased region" description="Basic residues" evidence="7">
    <location>
        <begin position="2027"/>
        <end position="2051"/>
    </location>
</feature>
<feature type="region of interest" description="Disordered" evidence="7">
    <location>
        <begin position="877"/>
        <end position="910"/>
    </location>
</feature>
<feature type="compositionally biased region" description="Polar residues" evidence="7">
    <location>
        <begin position="964"/>
        <end position="988"/>
    </location>
</feature>
<dbReference type="Proteomes" id="UP000027138">
    <property type="component" value="Unassembled WGS sequence"/>
</dbReference>
<feature type="zinc finger region" description="C3H1-type" evidence="6">
    <location>
        <begin position="1957"/>
        <end position="1983"/>
    </location>
</feature>
<dbReference type="EMBL" id="KK914570">
    <property type="protein sequence ID" value="KDP32867.1"/>
    <property type="molecule type" value="Genomic_DNA"/>
</dbReference>
<dbReference type="FunFam" id="4.10.1000.10:FF:000008">
    <property type="entry name" value="zinc finger CCCH domain-containing protein 3"/>
    <property type="match status" value="1"/>
</dbReference>
<protein>
    <recommendedName>
        <fullName evidence="8">C3H1-type domain-containing protein</fullName>
    </recommendedName>
</protein>
<feature type="domain" description="C3H1-type" evidence="8">
    <location>
        <begin position="1957"/>
        <end position="1983"/>
    </location>
</feature>
<feature type="region of interest" description="Disordered" evidence="7">
    <location>
        <begin position="1769"/>
        <end position="1788"/>
    </location>
</feature>
<keyword evidence="1 6" id="KW-0479">Metal-binding</keyword>
<evidence type="ECO:0000256" key="5">
    <source>
        <dbReference type="ARBA" id="ARBA00023125"/>
    </source>
</evidence>
<dbReference type="PANTHER" id="PTHR46156:SF1">
    <property type="entry name" value="ZINC FINGER CCCH DOMAIN-CONTAINING PROTEIN 3"/>
    <property type="match status" value="1"/>
</dbReference>
<keyword evidence="10" id="KW-1185">Reference proteome</keyword>
<feature type="region of interest" description="Disordered" evidence="7">
    <location>
        <begin position="743"/>
        <end position="790"/>
    </location>
</feature>
<feature type="compositionally biased region" description="Polar residues" evidence="7">
    <location>
        <begin position="750"/>
        <end position="766"/>
    </location>
</feature>
<evidence type="ECO:0000256" key="1">
    <source>
        <dbReference type="ARBA" id="ARBA00022723"/>
    </source>
</evidence>
<feature type="compositionally biased region" description="Basic and acidic residues" evidence="7">
    <location>
        <begin position="298"/>
        <end position="313"/>
    </location>
</feature>
<dbReference type="GO" id="GO:0008270">
    <property type="term" value="F:zinc ion binding"/>
    <property type="evidence" value="ECO:0007669"/>
    <property type="project" value="UniProtKB-KW"/>
</dbReference>
<gene>
    <name evidence="9" type="ORF">JCGZ_12159</name>
</gene>
<feature type="compositionally biased region" description="Basic and acidic residues" evidence="7">
    <location>
        <begin position="1769"/>
        <end position="1778"/>
    </location>
</feature>
<dbReference type="FunFam" id="4.10.1000.10:FF:000022">
    <property type="entry name" value="Zinc finger CCCH domain-containing protein 7"/>
    <property type="match status" value="1"/>
</dbReference>
<reference evidence="9 10" key="1">
    <citation type="journal article" date="2014" name="PLoS ONE">
        <title>Global Analysis of Gene Expression Profiles in Physic Nut (Jatropha curcas L.) Seedlings Exposed to Salt Stress.</title>
        <authorList>
            <person name="Zhang L."/>
            <person name="Zhang C."/>
            <person name="Wu P."/>
            <person name="Chen Y."/>
            <person name="Li M."/>
            <person name="Jiang H."/>
            <person name="Wu G."/>
        </authorList>
    </citation>
    <scope>NUCLEOTIDE SEQUENCE [LARGE SCALE GENOMIC DNA]</scope>
    <source>
        <strain evidence="10">cv. GZQX0401</strain>
        <tissue evidence="9">Young leaves</tissue>
    </source>
</reference>
<feature type="region of interest" description="Disordered" evidence="7">
    <location>
        <begin position="1339"/>
        <end position="1378"/>
    </location>
</feature>
<feature type="compositionally biased region" description="Polar residues" evidence="7">
    <location>
        <begin position="1362"/>
        <end position="1378"/>
    </location>
</feature>
<feature type="region of interest" description="Disordered" evidence="7">
    <location>
        <begin position="1"/>
        <end position="104"/>
    </location>
</feature>
<dbReference type="STRING" id="180498.A0A067K9S4"/>
<feature type="compositionally biased region" description="Low complexity" evidence="7">
    <location>
        <begin position="74"/>
        <end position="93"/>
    </location>
</feature>
<evidence type="ECO:0000256" key="3">
    <source>
        <dbReference type="ARBA" id="ARBA00022771"/>
    </source>
</evidence>
<feature type="compositionally biased region" description="Pro residues" evidence="7">
    <location>
        <begin position="59"/>
        <end position="73"/>
    </location>
</feature>
<evidence type="ECO:0000256" key="4">
    <source>
        <dbReference type="ARBA" id="ARBA00022833"/>
    </source>
</evidence>
<keyword evidence="4 6" id="KW-0862">Zinc</keyword>
<feature type="region of interest" description="Disordered" evidence="7">
    <location>
        <begin position="471"/>
        <end position="507"/>
    </location>
</feature>
<evidence type="ECO:0000313" key="9">
    <source>
        <dbReference type="EMBL" id="KDP32867.1"/>
    </source>
</evidence>
<evidence type="ECO:0000313" key="10">
    <source>
        <dbReference type="Proteomes" id="UP000027138"/>
    </source>
</evidence>
<dbReference type="PROSITE" id="PS50103">
    <property type="entry name" value="ZF_C3H1"/>
    <property type="match status" value="4"/>
</dbReference>
<evidence type="ECO:0000259" key="8">
    <source>
        <dbReference type="PROSITE" id="PS50103"/>
    </source>
</evidence>
<evidence type="ECO:0000256" key="2">
    <source>
        <dbReference type="ARBA" id="ARBA00022737"/>
    </source>
</evidence>
<feature type="compositionally biased region" description="Basic and acidic residues" evidence="7">
    <location>
        <begin position="893"/>
        <end position="910"/>
    </location>
</feature>
<feature type="region of interest" description="Disordered" evidence="7">
    <location>
        <begin position="1616"/>
        <end position="1645"/>
    </location>
</feature>
<dbReference type="InterPro" id="IPR000571">
    <property type="entry name" value="Znf_CCCH"/>
</dbReference>
<feature type="compositionally biased region" description="Polar residues" evidence="7">
    <location>
        <begin position="1342"/>
        <end position="1351"/>
    </location>
</feature>
<dbReference type="Gene3D" id="4.10.1000.10">
    <property type="entry name" value="Zinc finger, CCCH-type"/>
    <property type="match status" value="2"/>
</dbReference>
<feature type="region of interest" description="Disordered" evidence="7">
    <location>
        <begin position="2019"/>
        <end position="2068"/>
    </location>
</feature>